<dbReference type="EnsemblProtists" id="HpaT801767">
    <property type="protein sequence ID" value="HpaP801767"/>
    <property type="gene ID" value="HpaG801767"/>
</dbReference>
<dbReference type="Proteomes" id="UP000011713">
    <property type="component" value="Unassembled WGS sequence"/>
</dbReference>
<name>M4B666_HYAAE</name>
<protein>
    <submittedName>
        <fullName evidence="1">Uncharacterized protein</fullName>
    </submittedName>
</protein>
<accession>M4B666</accession>
<evidence type="ECO:0000313" key="1">
    <source>
        <dbReference type="EnsemblProtists" id="HpaP801767"/>
    </source>
</evidence>
<proteinExistence type="predicted"/>
<reference evidence="1" key="2">
    <citation type="submission" date="2015-06" db="UniProtKB">
        <authorList>
            <consortium name="EnsemblProtists"/>
        </authorList>
    </citation>
    <scope>IDENTIFICATION</scope>
    <source>
        <strain evidence="1">Emoy2</strain>
    </source>
</reference>
<reference evidence="2" key="1">
    <citation type="journal article" date="2010" name="Science">
        <title>Signatures of adaptation to obligate biotrophy in the Hyaloperonospora arabidopsidis genome.</title>
        <authorList>
            <person name="Baxter L."/>
            <person name="Tripathy S."/>
            <person name="Ishaque N."/>
            <person name="Boot N."/>
            <person name="Cabral A."/>
            <person name="Kemen E."/>
            <person name="Thines M."/>
            <person name="Ah-Fong A."/>
            <person name="Anderson R."/>
            <person name="Badejoko W."/>
            <person name="Bittner-Eddy P."/>
            <person name="Boore J.L."/>
            <person name="Chibucos M.C."/>
            <person name="Coates M."/>
            <person name="Dehal P."/>
            <person name="Delehaunty K."/>
            <person name="Dong S."/>
            <person name="Downton P."/>
            <person name="Dumas B."/>
            <person name="Fabro G."/>
            <person name="Fronick C."/>
            <person name="Fuerstenberg S.I."/>
            <person name="Fulton L."/>
            <person name="Gaulin E."/>
            <person name="Govers F."/>
            <person name="Hughes L."/>
            <person name="Humphray S."/>
            <person name="Jiang R.H."/>
            <person name="Judelson H."/>
            <person name="Kamoun S."/>
            <person name="Kyung K."/>
            <person name="Meijer H."/>
            <person name="Minx P."/>
            <person name="Morris P."/>
            <person name="Nelson J."/>
            <person name="Phuntumart V."/>
            <person name="Qutob D."/>
            <person name="Rehmany A."/>
            <person name="Rougon-Cardoso A."/>
            <person name="Ryden P."/>
            <person name="Torto-Alalibo T."/>
            <person name="Studholme D."/>
            <person name="Wang Y."/>
            <person name="Win J."/>
            <person name="Wood J."/>
            <person name="Clifton S.W."/>
            <person name="Rogers J."/>
            <person name="Van den Ackerveken G."/>
            <person name="Jones J.D."/>
            <person name="McDowell J.M."/>
            <person name="Beynon J."/>
            <person name="Tyler B.M."/>
        </authorList>
    </citation>
    <scope>NUCLEOTIDE SEQUENCE [LARGE SCALE GENOMIC DNA]</scope>
    <source>
        <strain evidence="2">Emoy2</strain>
    </source>
</reference>
<dbReference type="EMBL" id="JH598543">
    <property type="status" value="NOT_ANNOTATED_CDS"/>
    <property type="molecule type" value="Genomic_DNA"/>
</dbReference>
<dbReference type="AlphaFoldDB" id="M4B666"/>
<evidence type="ECO:0000313" key="2">
    <source>
        <dbReference type="Proteomes" id="UP000011713"/>
    </source>
</evidence>
<dbReference type="InParanoid" id="M4B666"/>
<sequence>MAQYQYFAIEVAADCPDRFGALVFRDGATPETRRMMFTRLDMRHEDYRGERGF</sequence>
<keyword evidence="2" id="KW-1185">Reference proteome</keyword>
<dbReference type="HOGENOM" id="CLU_3072810_0_0_1"/>
<organism evidence="1 2">
    <name type="scientific">Hyaloperonospora arabidopsidis (strain Emoy2)</name>
    <name type="common">Downy mildew agent</name>
    <name type="synonym">Peronospora arabidopsidis</name>
    <dbReference type="NCBI Taxonomy" id="559515"/>
    <lineage>
        <taxon>Eukaryota</taxon>
        <taxon>Sar</taxon>
        <taxon>Stramenopiles</taxon>
        <taxon>Oomycota</taxon>
        <taxon>Peronosporomycetes</taxon>
        <taxon>Peronosporales</taxon>
        <taxon>Peronosporaceae</taxon>
        <taxon>Hyaloperonospora</taxon>
    </lineage>
</organism>
<dbReference type="VEuPathDB" id="FungiDB:HpaG801767"/>